<dbReference type="EMBL" id="CCYD01000610">
    <property type="protein sequence ID" value="CEG42191.1"/>
    <property type="molecule type" value="Genomic_DNA"/>
</dbReference>
<proteinExistence type="predicted"/>
<keyword evidence="2" id="KW-1185">Reference proteome</keyword>
<evidence type="ECO:0000313" key="2">
    <source>
        <dbReference type="Proteomes" id="UP000054928"/>
    </source>
</evidence>
<sequence>MSDFNCCPRTHYTSTLQLYFDINVDGTLLRGACGLEQKITTLFIIEHRDTSGDCKASTVIMCTLHI</sequence>
<protein>
    <submittedName>
        <fullName evidence="1">Uncharacterized protein</fullName>
    </submittedName>
</protein>
<name>A0A0P1AN19_PLAHL</name>
<accession>A0A0P1AN19</accession>
<dbReference type="Proteomes" id="UP000054928">
    <property type="component" value="Unassembled WGS sequence"/>
</dbReference>
<organism evidence="1 2">
    <name type="scientific">Plasmopara halstedii</name>
    <name type="common">Downy mildew of sunflower</name>
    <dbReference type="NCBI Taxonomy" id="4781"/>
    <lineage>
        <taxon>Eukaryota</taxon>
        <taxon>Sar</taxon>
        <taxon>Stramenopiles</taxon>
        <taxon>Oomycota</taxon>
        <taxon>Peronosporomycetes</taxon>
        <taxon>Peronosporales</taxon>
        <taxon>Peronosporaceae</taxon>
        <taxon>Plasmopara</taxon>
    </lineage>
</organism>
<dbReference type="AlphaFoldDB" id="A0A0P1AN19"/>
<reference evidence="2" key="1">
    <citation type="submission" date="2014-09" db="EMBL/GenBank/DDBJ databases">
        <authorList>
            <person name="Sharma Rahul"/>
            <person name="Thines Marco"/>
        </authorList>
    </citation>
    <scope>NUCLEOTIDE SEQUENCE [LARGE SCALE GENOMIC DNA]</scope>
</reference>
<dbReference type="GeneID" id="36407541"/>
<evidence type="ECO:0000313" key="1">
    <source>
        <dbReference type="EMBL" id="CEG42191.1"/>
    </source>
</evidence>
<dbReference type="RefSeq" id="XP_024578560.1">
    <property type="nucleotide sequence ID" value="XM_024728044.1"/>
</dbReference>